<gene>
    <name evidence="2" type="ORF">CJ030_MR0G005437</name>
</gene>
<dbReference type="AlphaFoldDB" id="A0A6A1UL13"/>
<reference evidence="2 3" key="1">
    <citation type="journal article" date="2019" name="Plant Biotechnol. J.">
        <title>The red bayberry genome and genetic basis of sex determination.</title>
        <authorList>
            <person name="Jia H.M."/>
            <person name="Jia H.J."/>
            <person name="Cai Q.L."/>
            <person name="Wang Y."/>
            <person name="Zhao H.B."/>
            <person name="Yang W.F."/>
            <person name="Wang G.Y."/>
            <person name="Li Y.H."/>
            <person name="Zhan D.L."/>
            <person name="Shen Y.T."/>
            <person name="Niu Q.F."/>
            <person name="Chang L."/>
            <person name="Qiu J."/>
            <person name="Zhao L."/>
            <person name="Xie H.B."/>
            <person name="Fu W.Y."/>
            <person name="Jin J."/>
            <person name="Li X.W."/>
            <person name="Jiao Y."/>
            <person name="Zhou C.C."/>
            <person name="Tu T."/>
            <person name="Chai C.Y."/>
            <person name="Gao J.L."/>
            <person name="Fan L.J."/>
            <person name="van de Weg E."/>
            <person name="Wang J.Y."/>
            <person name="Gao Z.S."/>
        </authorList>
    </citation>
    <scope>NUCLEOTIDE SEQUENCE [LARGE SCALE GENOMIC DNA]</scope>
    <source>
        <tissue evidence="2">Leaves</tissue>
    </source>
</reference>
<keyword evidence="3" id="KW-1185">Reference proteome</keyword>
<name>A0A6A1UL13_9ROSI</name>
<dbReference type="OrthoDB" id="10002971at2759"/>
<organism evidence="2 3">
    <name type="scientific">Morella rubra</name>
    <name type="common">Chinese bayberry</name>
    <dbReference type="NCBI Taxonomy" id="262757"/>
    <lineage>
        <taxon>Eukaryota</taxon>
        <taxon>Viridiplantae</taxon>
        <taxon>Streptophyta</taxon>
        <taxon>Embryophyta</taxon>
        <taxon>Tracheophyta</taxon>
        <taxon>Spermatophyta</taxon>
        <taxon>Magnoliopsida</taxon>
        <taxon>eudicotyledons</taxon>
        <taxon>Gunneridae</taxon>
        <taxon>Pentapetalae</taxon>
        <taxon>rosids</taxon>
        <taxon>fabids</taxon>
        <taxon>Fagales</taxon>
        <taxon>Myricaceae</taxon>
        <taxon>Morella</taxon>
    </lineage>
</organism>
<feature type="compositionally biased region" description="Low complexity" evidence="1">
    <location>
        <begin position="105"/>
        <end position="116"/>
    </location>
</feature>
<dbReference type="Proteomes" id="UP000516437">
    <property type="component" value="Unassembled WGS sequence"/>
</dbReference>
<proteinExistence type="predicted"/>
<accession>A0A6A1UL13</accession>
<evidence type="ECO:0000313" key="3">
    <source>
        <dbReference type="Proteomes" id="UP000516437"/>
    </source>
</evidence>
<comment type="caution">
    <text evidence="2">The sequence shown here is derived from an EMBL/GenBank/DDBJ whole genome shotgun (WGS) entry which is preliminary data.</text>
</comment>
<protein>
    <submittedName>
        <fullName evidence="2">Uncharacterized protein</fullName>
    </submittedName>
</protein>
<sequence length="139" mass="15003">MTSSVEIRNDDQPSLVMNLELVPNTNTVIVPNSNVVTNSELDSNVVLVPNSKGVIIPSSDATIVPNSNIVMNSEPIPNSNMLLATWVQTVENLTHQINTIPHAKPFSSPPFSYASPSHEKNADNCSAHPSPPKQHEADN</sequence>
<feature type="region of interest" description="Disordered" evidence="1">
    <location>
        <begin position="100"/>
        <end position="139"/>
    </location>
</feature>
<dbReference type="EMBL" id="RXIC02000104">
    <property type="protein sequence ID" value="KAB1200979.1"/>
    <property type="molecule type" value="Genomic_DNA"/>
</dbReference>
<evidence type="ECO:0000313" key="2">
    <source>
        <dbReference type="EMBL" id="KAB1200979.1"/>
    </source>
</evidence>
<evidence type="ECO:0000256" key="1">
    <source>
        <dbReference type="SAM" id="MobiDB-lite"/>
    </source>
</evidence>